<dbReference type="InterPro" id="IPR001296">
    <property type="entry name" value="Glyco_trans_1"/>
</dbReference>
<keyword evidence="1 3" id="KW-0808">Transferase</keyword>
<dbReference type="SUPFAM" id="SSF53756">
    <property type="entry name" value="UDP-Glycosyltransferase/glycogen phosphorylase"/>
    <property type="match status" value="1"/>
</dbReference>
<keyword evidence="4" id="KW-1185">Reference proteome</keyword>
<dbReference type="EMBL" id="JAAXOP010000006">
    <property type="protein sequence ID" value="NKY51087.1"/>
    <property type="molecule type" value="Genomic_DNA"/>
</dbReference>
<dbReference type="AlphaFoldDB" id="A0A846XWT5"/>
<proteinExistence type="predicted"/>
<dbReference type="PANTHER" id="PTHR45947:SF3">
    <property type="entry name" value="SULFOQUINOVOSYL TRANSFERASE SQD2"/>
    <property type="match status" value="1"/>
</dbReference>
<dbReference type="Pfam" id="PF00534">
    <property type="entry name" value="Glycos_transf_1"/>
    <property type="match status" value="1"/>
</dbReference>
<evidence type="ECO:0000313" key="4">
    <source>
        <dbReference type="Proteomes" id="UP000565711"/>
    </source>
</evidence>
<evidence type="ECO:0000313" key="3">
    <source>
        <dbReference type="EMBL" id="NKY51087.1"/>
    </source>
</evidence>
<dbReference type="Proteomes" id="UP000565711">
    <property type="component" value="Unassembled WGS sequence"/>
</dbReference>
<accession>A0A846XWT5</accession>
<evidence type="ECO:0000259" key="2">
    <source>
        <dbReference type="Pfam" id="PF00534"/>
    </source>
</evidence>
<dbReference type="Gene3D" id="3.40.50.2000">
    <property type="entry name" value="Glycogen Phosphorylase B"/>
    <property type="match status" value="1"/>
</dbReference>
<dbReference type="InterPro" id="IPR050194">
    <property type="entry name" value="Glycosyltransferase_grp1"/>
</dbReference>
<reference evidence="3 4" key="1">
    <citation type="submission" date="2020-04" db="EMBL/GenBank/DDBJ databases">
        <title>MicrobeNet Type strains.</title>
        <authorList>
            <person name="Nicholson A.C."/>
        </authorList>
    </citation>
    <scope>NUCLEOTIDE SEQUENCE [LARGE SCALE GENOMIC DNA]</scope>
    <source>
        <strain evidence="3 4">JCM 12354</strain>
    </source>
</reference>
<organism evidence="3 4">
    <name type="scientific">Nocardia vermiculata</name>
    <dbReference type="NCBI Taxonomy" id="257274"/>
    <lineage>
        <taxon>Bacteria</taxon>
        <taxon>Bacillati</taxon>
        <taxon>Actinomycetota</taxon>
        <taxon>Actinomycetes</taxon>
        <taxon>Mycobacteriales</taxon>
        <taxon>Nocardiaceae</taxon>
        <taxon>Nocardia</taxon>
    </lineage>
</organism>
<gene>
    <name evidence="3" type="ORF">HGA08_12770</name>
</gene>
<dbReference type="PANTHER" id="PTHR45947">
    <property type="entry name" value="SULFOQUINOVOSYL TRANSFERASE SQD2"/>
    <property type="match status" value="1"/>
</dbReference>
<feature type="domain" description="Glycosyl transferase family 1" evidence="2">
    <location>
        <begin position="201"/>
        <end position="296"/>
    </location>
</feature>
<dbReference type="GO" id="GO:0016757">
    <property type="term" value="F:glycosyltransferase activity"/>
    <property type="evidence" value="ECO:0007669"/>
    <property type="project" value="InterPro"/>
</dbReference>
<protein>
    <submittedName>
        <fullName evidence="3">Glycosyltransferase family 4 protein</fullName>
    </submittedName>
</protein>
<comment type="caution">
    <text evidence="3">The sequence shown here is derived from an EMBL/GenBank/DDBJ whole genome shotgun (WGS) entry which is preliminary data.</text>
</comment>
<name>A0A846XWT5_9NOCA</name>
<sequence length="324" mass="36060">MRVLVWHVHGSWTTSFVHGSHTYLVPSEPEHPPWALGRCGRPWPDNAVEISPAQLAGEPVDVVVVQRPEEFELARDWLGRVPGPEIPVIYVEHDTPREHAATSRHPMADRGDVTLVHVTDFNHLMWDNGRCRTTVIPHGVVDPGYRYTGELDRAASIVNEPVRRWRITGTDLLEELSRVVPIDVFGIDTCELHKWEHCPATQVYGAGDVGQEQLHSEIARRRVFVHTARWTSLGLSLLEAMFVGMPVVAVGTTAAPWAVPKQAGVVSTDIDELAASIDDFVGDPALAQHTGLAARDWATTHFGLAPFTQRWDRLLAETVAEFRT</sequence>
<evidence type="ECO:0000256" key="1">
    <source>
        <dbReference type="ARBA" id="ARBA00022679"/>
    </source>
</evidence>